<dbReference type="EMBL" id="SRPY01000020">
    <property type="protein sequence ID" value="KAG5930251.1"/>
    <property type="molecule type" value="Genomic_DNA"/>
</dbReference>
<evidence type="ECO:0000313" key="3">
    <source>
        <dbReference type="Proteomes" id="UP000811619"/>
    </source>
</evidence>
<sequence length="137" mass="14465">MSFLTERVVRAALPLSRGMVVQAPRVFSTSPSLRKTPTESVKEGLKSVDRAVTDNVVLPGLDAAASAGSKIKKGTEKITKGKKGKVEELKGEAQGKMEELKGEAQGKTEEVKGEVKGAAAETRGKAKGAAEEMKNKL</sequence>
<dbReference type="OrthoDB" id="4023585at2759"/>
<keyword evidence="3" id="KW-1185">Reference proteome</keyword>
<reference evidence="2" key="1">
    <citation type="journal article" date="2020" name="bioRxiv">
        <title>Whole genome comparisons of ergot fungi reveals the divergence and evolution of species within the genus Claviceps are the result of varying mechanisms driving genome evolution and host range expansion.</title>
        <authorList>
            <person name="Wyka S.A."/>
            <person name="Mondo S.J."/>
            <person name="Liu M."/>
            <person name="Dettman J."/>
            <person name="Nalam V."/>
            <person name="Broders K.D."/>
        </authorList>
    </citation>
    <scope>NUCLEOTIDE SEQUENCE</scope>
    <source>
        <strain evidence="2">CCC 489</strain>
    </source>
</reference>
<dbReference type="AlphaFoldDB" id="A0A8K0NLS7"/>
<dbReference type="Gene3D" id="1.20.120.20">
    <property type="entry name" value="Apolipoprotein"/>
    <property type="match status" value="1"/>
</dbReference>
<organism evidence="2 3">
    <name type="scientific">Claviceps africana</name>
    <dbReference type="NCBI Taxonomy" id="83212"/>
    <lineage>
        <taxon>Eukaryota</taxon>
        <taxon>Fungi</taxon>
        <taxon>Dikarya</taxon>
        <taxon>Ascomycota</taxon>
        <taxon>Pezizomycotina</taxon>
        <taxon>Sordariomycetes</taxon>
        <taxon>Hypocreomycetidae</taxon>
        <taxon>Hypocreales</taxon>
        <taxon>Clavicipitaceae</taxon>
        <taxon>Claviceps</taxon>
    </lineage>
</organism>
<proteinExistence type="predicted"/>
<protein>
    <recommendedName>
        <fullName evidence="4">LEA domain protein</fullName>
    </recommendedName>
</protein>
<name>A0A8K0NLS7_9HYPO</name>
<evidence type="ECO:0008006" key="4">
    <source>
        <dbReference type="Google" id="ProtNLM"/>
    </source>
</evidence>
<feature type="region of interest" description="Disordered" evidence="1">
    <location>
        <begin position="95"/>
        <end position="137"/>
    </location>
</feature>
<dbReference type="SUPFAM" id="SSF58113">
    <property type="entry name" value="Apolipoprotein A-I"/>
    <property type="match status" value="1"/>
</dbReference>
<evidence type="ECO:0000313" key="2">
    <source>
        <dbReference type="EMBL" id="KAG5930251.1"/>
    </source>
</evidence>
<dbReference type="Proteomes" id="UP000811619">
    <property type="component" value="Unassembled WGS sequence"/>
</dbReference>
<accession>A0A8K0NLS7</accession>
<feature type="compositionally biased region" description="Basic and acidic residues" evidence="1">
    <location>
        <begin position="122"/>
        <end position="137"/>
    </location>
</feature>
<evidence type="ECO:0000256" key="1">
    <source>
        <dbReference type="SAM" id="MobiDB-lite"/>
    </source>
</evidence>
<feature type="compositionally biased region" description="Basic and acidic residues" evidence="1">
    <location>
        <begin position="95"/>
        <end position="115"/>
    </location>
</feature>
<gene>
    <name evidence="2" type="ORF">E4U42_002461</name>
</gene>
<comment type="caution">
    <text evidence="2">The sequence shown here is derived from an EMBL/GenBank/DDBJ whole genome shotgun (WGS) entry which is preliminary data.</text>
</comment>